<organism evidence="3 4">
    <name type="scientific">Pomacea canaliculata</name>
    <name type="common">Golden apple snail</name>
    <dbReference type="NCBI Taxonomy" id="400727"/>
    <lineage>
        <taxon>Eukaryota</taxon>
        <taxon>Metazoa</taxon>
        <taxon>Spiralia</taxon>
        <taxon>Lophotrochozoa</taxon>
        <taxon>Mollusca</taxon>
        <taxon>Gastropoda</taxon>
        <taxon>Caenogastropoda</taxon>
        <taxon>Architaenioglossa</taxon>
        <taxon>Ampullarioidea</taxon>
        <taxon>Ampullariidae</taxon>
        <taxon>Pomacea</taxon>
    </lineage>
</organism>
<dbReference type="GO" id="GO:0005730">
    <property type="term" value="C:nucleolus"/>
    <property type="evidence" value="ECO:0007669"/>
    <property type="project" value="TreeGrafter"/>
</dbReference>
<evidence type="ECO:0000256" key="1">
    <source>
        <dbReference type="ARBA" id="ARBA00034118"/>
    </source>
</evidence>
<dbReference type="OMA" id="YGNYPVW"/>
<comment type="similarity">
    <text evidence="1">Belongs to the learning-associated protein family.</text>
</comment>
<keyword evidence="4" id="KW-1185">Reference proteome</keyword>
<name>A0A2T7NU47_POMCA</name>
<sequence>MAKSIRSKHRRQMRNIKRQKFAQKELVKLKATVMRDILNKDSENAMEEVCTMKSASEIKANAEEMKQDDINMEVTSGTSQTYNKKTKKDEHGQYPVWMNQRAIHKQRKKNINAKKGAKKGKKSQKW</sequence>
<reference evidence="3 4" key="1">
    <citation type="submission" date="2018-04" db="EMBL/GenBank/DDBJ databases">
        <title>The genome of golden apple snail Pomacea canaliculata provides insight into stress tolerance and invasive adaptation.</title>
        <authorList>
            <person name="Liu C."/>
            <person name="Liu B."/>
            <person name="Ren Y."/>
            <person name="Zhang Y."/>
            <person name="Wang H."/>
            <person name="Li S."/>
            <person name="Jiang F."/>
            <person name="Yin L."/>
            <person name="Zhang G."/>
            <person name="Qian W."/>
            <person name="Fan W."/>
        </authorList>
    </citation>
    <scope>NUCLEOTIDE SEQUENCE [LARGE SCALE GENOMIC DNA]</scope>
    <source>
        <strain evidence="3">SZHN2017</strain>
        <tissue evidence="3">Muscle</tissue>
    </source>
</reference>
<dbReference type="InterPro" id="IPR018784">
    <property type="entry name" value="LLPH-like"/>
</dbReference>
<gene>
    <name evidence="3" type="ORF">C0Q70_15166</name>
</gene>
<proteinExistence type="inferred from homology"/>
<accession>A0A2T7NU47</accession>
<dbReference type="GO" id="GO:0097484">
    <property type="term" value="P:dendrite extension"/>
    <property type="evidence" value="ECO:0007669"/>
    <property type="project" value="TreeGrafter"/>
</dbReference>
<feature type="compositionally biased region" description="Polar residues" evidence="2">
    <location>
        <begin position="73"/>
        <end position="83"/>
    </location>
</feature>
<dbReference type="OrthoDB" id="6257894at2759"/>
<comment type="caution">
    <text evidence="3">The sequence shown here is derived from an EMBL/GenBank/DDBJ whole genome shotgun (WGS) entry which is preliminary data.</text>
</comment>
<evidence type="ECO:0008006" key="5">
    <source>
        <dbReference type="Google" id="ProtNLM"/>
    </source>
</evidence>
<dbReference type="Proteomes" id="UP000245119">
    <property type="component" value="Linkage Group LG9"/>
</dbReference>
<dbReference type="STRING" id="400727.A0A2T7NU47"/>
<evidence type="ECO:0000313" key="4">
    <source>
        <dbReference type="Proteomes" id="UP000245119"/>
    </source>
</evidence>
<dbReference type="PANTHER" id="PTHR34253:SF1">
    <property type="entry name" value="PROTEIN LLP HOMOLOG"/>
    <property type="match status" value="1"/>
</dbReference>
<dbReference type="PANTHER" id="PTHR34253">
    <property type="entry name" value="PROTEIN LLP HOMOLOG"/>
    <property type="match status" value="1"/>
</dbReference>
<dbReference type="AlphaFoldDB" id="A0A2T7NU47"/>
<feature type="compositionally biased region" description="Basic residues" evidence="2">
    <location>
        <begin position="102"/>
        <end position="126"/>
    </location>
</feature>
<evidence type="ECO:0000313" key="3">
    <source>
        <dbReference type="EMBL" id="PVD24681.1"/>
    </source>
</evidence>
<feature type="region of interest" description="Disordered" evidence="2">
    <location>
        <begin position="63"/>
        <end position="126"/>
    </location>
</feature>
<dbReference type="EMBL" id="PZQS01000009">
    <property type="protein sequence ID" value="PVD24681.1"/>
    <property type="molecule type" value="Genomic_DNA"/>
</dbReference>
<evidence type="ECO:0000256" key="2">
    <source>
        <dbReference type="SAM" id="MobiDB-lite"/>
    </source>
</evidence>
<dbReference type="GO" id="GO:0001099">
    <property type="term" value="F:basal RNA polymerase II transcription machinery binding"/>
    <property type="evidence" value="ECO:0007669"/>
    <property type="project" value="TreeGrafter"/>
</dbReference>
<dbReference type="GO" id="GO:0003723">
    <property type="term" value="F:RNA binding"/>
    <property type="evidence" value="ECO:0007669"/>
    <property type="project" value="TreeGrafter"/>
</dbReference>
<dbReference type="Pfam" id="PF10169">
    <property type="entry name" value="LLPH"/>
    <property type="match status" value="1"/>
</dbReference>
<protein>
    <recommendedName>
        <fullName evidence="5">Protein LLP homolog</fullName>
    </recommendedName>
</protein>